<evidence type="ECO:0000313" key="1">
    <source>
        <dbReference type="EMBL" id="MBK1870066.1"/>
    </source>
</evidence>
<protein>
    <submittedName>
        <fullName evidence="1">Uncharacterized protein</fullName>
    </submittedName>
</protein>
<dbReference type="Proteomes" id="UP000616151">
    <property type="component" value="Unassembled WGS sequence"/>
</dbReference>
<name>A0ACC5RC42_9HYPH</name>
<accession>A0ACC5RC42</accession>
<organism evidence="1 2">
    <name type="scientific">Taklimakanibacter albus</name>
    <dbReference type="NCBI Taxonomy" id="2800327"/>
    <lineage>
        <taxon>Bacteria</taxon>
        <taxon>Pseudomonadati</taxon>
        <taxon>Pseudomonadota</taxon>
        <taxon>Alphaproteobacteria</taxon>
        <taxon>Hyphomicrobiales</taxon>
        <taxon>Aestuariivirgaceae</taxon>
        <taxon>Taklimakanibacter</taxon>
    </lineage>
</organism>
<sequence length="249" mass="28488">MAIAAEPHRSAAPLPPDAAVSAAPLPAQREDRRFFEILETYQNRLRPLHDCVTWDAEEEKRLKALRIEAYQLRNATGFQPHDVFHLWPYHPVDPDHVIKRVALKAGTPMPLPEYSQILHVTVVSDRVMKAIVALEEGRHAFFPLEIVSADGESRHRYYFMQFLEQTDCTVPKLGGFRRGVRQDGTTYWVRSSADEKVFLDIERVGTRHLFQDKRAKWGCFISADLVGKLNDFLPRGLHLAEAGVVRKHS</sequence>
<keyword evidence="2" id="KW-1185">Reference proteome</keyword>
<evidence type="ECO:0000313" key="2">
    <source>
        <dbReference type="Proteomes" id="UP000616151"/>
    </source>
</evidence>
<comment type="caution">
    <text evidence="1">The sequence shown here is derived from an EMBL/GenBank/DDBJ whole genome shotgun (WGS) entry which is preliminary data.</text>
</comment>
<gene>
    <name evidence="1" type="ORF">JHL16_27125</name>
</gene>
<proteinExistence type="predicted"/>
<dbReference type="EMBL" id="JAENHL010000008">
    <property type="protein sequence ID" value="MBK1870066.1"/>
    <property type="molecule type" value="Genomic_DNA"/>
</dbReference>
<reference evidence="1" key="1">
    <citation type="submission" date="2021-01" db="EMBL/GenBank/DDBJ databases">
        <authorList>
            <person name="Sun Q."/>
        </authorList>
    </citation>
    <scope>NUCLEOTIDE SEQUENCE</scope>
    <source>
        <strain evidence="1">YIM B02566</strain>
    </source>
</reference>